<keyword evidence="2" id="KW-0732">Signal</keyword>
<sequence length="169" mass="18497">MLIVFQCSLFAVARQWFMPQVTGDVPPGCAAFGIVCDNTTLYIFGGMVEDGGFVTGDVPPGCAAFGIVCDNTTLYIFGGMVEDGGYLSSLYKLPTVNWHWKRLHPKPPPAGQPAPCGRMGHSFVLAPNKLAYLFGGTVIDRMCGPRFFNDLYVLDLNKPSDQLQWQIPE</sequence>
<dbReference type="PANTHER" id="PTHR46003:SF1">
    <property type="entry name" value="HOST CELL FACTOR"/>
    <property type="match status" value="1"/>
</dbReference>
<evidence type="ECO:0000313" key="5">
    <source>
        <dbReference type="Proteomes" id="UP000271098"/>
    </source>
</evidence>
<protein>
    <submittedName>
        <fullName evidence="6">Kelch repeat protein</fullName>
    </submittedName>
</protein>
<dbReference type="Pfam" id="PF13854">
    <property type="entry name" value="Kelch_HCF"/>
    <property type="match status" value="1"/>
</dbReference>
<feature type="chain" id="PRO_5043139117" evidence="2">
    <location>
        <begin position="24"/>
        <end position="169"/>
    </location>
</feature>
<dbReference type="EMBL" id="UYRT01087801">
    <property type="protein sequence ID" value="VDN33012.1"/>
    <property type="molecule type" value="Genomic_DNA"/>
</dbReference>
<dbReference type="GO" id="GO:0006338">
    <property type="term" value="P:chromatin remodeling"/>
    <property type="evidence" value="ECO:0007669"/>
    <property type="project" value="TreeGrafter"/>
</dbReference>
<dbReference type="Proteomes" id="UP000271098">
    <property type="component" value="Unassembled WGS sequence"/>
</dbReference>
<keyword evidence="1" id="KW-0677">Repeat</keyword>
<dbReference type="AlphaFoldDB" id="A0A183EDJ6"/>
<feature type="domain" description="Host cell factor Kelch-repeats" evidence="3">
    <location>
        <begin position="54"/>
        <end position="169"/>
    </location>
</feature>
<dbReference type="Gene3D" id="2.120.10.80">
    <property type="entry name" value="Kelch-type beta propeller"/>
    <property type="match status" value="1"/>
</dbReference>
<evidence type="ECO:0000313" key="6">
    <source>
        <dbReference type="WBParaSite" id="GPUH_0001906201-mRNA-1"/>
    </source>
</evidence>
<evidence type="ECO:0000259" key="3">
    <source>
        <dbReference type="Pfam" id="PF13854"/>
    </source>
</evidence>
<dbReference type="WBParaSite" id="GPUH_0001906201-mRNA-1">
    <property type="protein sequence ID" value="GPUH_0001906201-mRNA-1"/>
    <property type="gene ID" value="GPUH_0001906201"/>
</dbReference>
<dbReference type="PANTHER" id="PTHR46003">
    <property type="entry name" value="HOST CELL FACTOR"/>
    <property type="match status" value="1"/>
</dbReference>
<organism evidence="6">
    <name type="scientific">Gongylonema pulchrum</name>
    <dbReference type="NCBI Taxonomy" id="637853"/>
    <lineage>
        <taxon>Eukaryota</taxon>
        <taxon>Metazoa</taxon>
        <taxon>Ecdysozoa</taxon>
        <taxon>Nematoda</taxon>
        <taxon>Chromadorea</taxon>
        <taxon>Rhabditida</taxon>
        <taxon>Spirurina</taxon>
        <taxon>Spiruromorpha</taxon>
        <taxon>Spiruroidea</taxon>
        <taxon>Gongylonematidae</taxon>
        <taxon>Gongylonema</taxon>
    </lineage>
</organism>
<reference evidence="4 5" key="2">
    <citation type="submission" date="2018-11" db="EMBL/GenBank/DDBJ databases">
        <authorList>
            <consortium name="Pathogen Informatics"/>
        </authorList>
    </citation>
    <scope>NUCLEOTIDE SEQUENCE [LARGE SCALE GENOMIC DNA]</scope>
</reference>
<proteinExistence type="predicted"/>
<feature type="signal peptide" evidence="2">
    <location>
        <begin position="1"/>
        <end position="23"/>
    </location>
</feature>
<dbReference type="GO" id="GO:0035097">
    <property type="term" value="C:histone methyltransferase complex"/>
    <property type="evidence" value="ECO:0007669"/>
    <property type="project" value="TreeGrafter"/>
</dbReference>
<evidence type="ECO:0000256" key="2">
    <source>
        <dbReference type="SAM" id="SignalP"/>
    </source>
</evidence>
<dbReference type="GO" id="GO:0003713">
    <property type="term" value="F:transcription coactivator activity"/>
    <property type="evidence" value="ECO:0007669"/>
    <property type="project" value="TreeGrafter"/>
</dbReference>
<evidence type="ECO:0000313" key="4">
    <source>
        <dbReference type="EMBL" id="VDN33012.1"/>
    </source>
</evidence>
<dbReference type="SUPFAM" id="SSF117281">
    <property type="entry name" value="Kelch motif"/>
    <property type="match status" value="1"/>
</dbReference>
<reference evidence="6" key="1">
    <citation type="submission" date="2016-06" db="UniProtKB">
        <authorList>
            <consortium name="WormBaseParasite"/>
        </authorList>
    </citation>
    <scope>IDENTIFICATION</scope>
</reference>
<dbReference type="OrthoDB" id="5837694at2759"/>
<dbReference type="InterPro" id="IPR043536">
    <property type="entry name" value="HCF1/2"/>
</dbReference>
<gene>
    <name evidence="4" type="ORF">GPUH_LOCUS19037</name>
</gene>
<keyword evidence="5" id="KW-1185">Reference proteome</keyword>
<dbReference type="InterPro" id="IPR059124">
    <property type="entry name" value="Kelch_HCF"/>
</dbReference>
<evidence type="ECO:0000256" key="1">
    <source>
        <dbReference type="ARBA" id="ARBA00022737"/>
    </source>
</evidence>
<accession>A0A183EDJ6</accession>
<dbReference type="InterPro" id="IPR015915">
    <property type="entry name" value="Kelch-typ_b-propeller"/>
</dbReference>
<name>A0A183EDJ6_9BILA</name>